<dbReference type="AlphaFoldDB" id="A0AAV7Q8H5"/>
<gene>
    <name evidence="1" type="ORF">NDU88_000872</name>
</gene>
<keyword evidence="2" id="KW-1185">Reference proteome</keyword>
<accession>A0AAV7Q8H5</accession>
<comment type="caution">
    <text evidence="1">The sequence shown here is derived from an EMBL/GenBank/DDBJ whole genome shotgun (WGS) entry which is preliminary data.</text>
</comment>
<dbReference type="EMBL" id="JANPWB010000010">
    <property type="protein sequence ID" value="KAJ1134420.1"/>
    <property type="molecule type" value="Genomic_DNA"/>
</dbReference>
<dbReference type="Proteomes" id="UP001066276">
    <property type="component" value="Chromosome 6"/>
</dbReference>
<name>A0AAV7Q8H5_PLEWA</name>
<sequence length="137" mass="14977">MSGGVLALLFSEGETDRLLKKVADCEESPEEKAIRAFSSVVQEESSTSAGEDNFSVPGSEPLQEQFLGSSSRTPSCCYSTGDLRSSSHMLDVDTFMFFARFVIVEVSKVPTIYDEVLVVPRLDEADFLPVLGCIHND</sequence>
<evidence type="ECO:0000313" key="1">
    <source>
        <dbReference type="EMBL" id="KAJ1134420.1"/>
    </source>
</evidence>
<organism evidence="1 2">
    <name type="scientific">Pleurodeles waltl</name>
    <name type="common">Iberian ribbed newt</name>
    <dbReference type="NCBI Taxonomy" id="8319"/>
    <lineage>
        <taxon>Eukaryota</taxon>
        <taxon>Metazoa</taxon>
        <taxon>Chordata</taxon>
        <taxon>Craniata</taxon>
        <taxon>Vertebrata</taxon>
        <taxon>Euteleostomi</taxon>
        <taxon>Amphibia</taxon>
        <taxon>Batrachia</taxon>
        <taxon>Caudata</taxon>
        <taxon>Salamandroidea</taxon>
        <taxon>Salamandridae</taxon>
        <taxon>Pleurodelinae</taxon>
        <taxon>Pleurodeles</taxon>
    </lineage>
</organism>
<proteinExistence type="predicted"/>
<protein>
    <submittedName>
        <fullName evidence="1">Uncharacterized protein</fullName>
    </submittedName>
</protein>
<evidence type="ECO:0000313" key="2">
    <source>
        <dbReference type="Proteomes" id="UP001066276"/>
    </source>
</evidence>
<reference evidence="1" key="1">
    <citation type="journal article" date="2022" name="bioRxiv">
        <title>Sequencing and chromosome-scale assembly of the giantPleurodeles waltlgenome.</title>
        <authorList>
            <person name="Brown T."/>
            <person name="Elewa A."/>
            <person name="Iarovenko S."/>
            <person name="Subramanian E."/>
            <person name="Araus A.J."/>
            <person name="Petzold A."/>
            <person name="Susuki M."/>
            <person name="Suzuki K.-i.T."/>
            <person name="Hayashi T."/>
            <person name="Toyoda A."/>
            <person name="Oliveira C."/>
            <person name="Osipova E."/>
            <person name="Leigh N.D."/>
            <person name="Simon A."/>
            <person name="Yun M.H."/>
        </authorList>
    </citation>
    <scope>NUCLEOTIDE SEQUENCE</scope>
    <source>
        <strain evidence="1">20211129_DDA</strain>
        <tissue evidence="1">Liver</tissue>
    </source>
</reference>